<evidence type="ECO:0000313" key="2">
    <source>
        <dbReference type="Proteomes" id="UP000308836"/>
    </source>
</evidence>
<evidence type="ECO:0000313" key="1">
    <source>
        <dbReference type="EMBL" id="TGY65087.1"/>
    </source>
</evidence>
<proteinExistence type="predicted"/>
<dbReference type="EMBL" id="SRYG01000023">
    <property type="protein sequence ID" value="TGY65087.1"/>
    <property type="molecule type" value="Genomic_DNA"/>
</dbReference>
<organism evidence="1 2">
    <name type="scientific">Dubosiella muris</name>
    <dbReference type="NCBI Taxonomy" id="3038133"/>
    <lineage>
        <taxon>Bacteria</taxon>
        <taxon>Bacillati</taxon>
        <taxon>Bacillota</taxon>
        <taxon>Erysipelotrichia</taxon>
        <taxon>Erysipelotrichales</taxon>
        <taxon>Erysipelotrichaceae</taxon>
        <taxon>Dubosiella</taxon>
    </lineage>
</organism>
<keyword evidence="2" id="KW-1185">Reference proteome</keyword>
<dbReference type="Proteomes" id="UP000308836">
    <property type="component" value="Unassembled WGS sequence"/>
</dbReference>
<comment type="caution">
    <text evidence="1">The sequence shown here is derived from an EMBL/GenBank/DDBJ whole genome shotgun (WGS) entry which is preliminary data.</text>
</comment>
<gene>
    <name evidence="1" type="ORF">E5336_10310</name>
</gene>
<protein>
    <submittedName>
        <fullName evidence="1">LysR family transcriptional regulator</fullName>
    </submittedName>
</protein>
<sequence>MEFRTVAYFLEVAQKKSFTKAAQSLHISQPALSKQIRLLEEELGCELFERKPRSVVLTDRGKAFLVWAKKINAMTENVLEEFQHYDEELHGVLRLGLTEQALSFFEPPLQNFMSRYPKVQIELLTLPYAGIHARMRADKLSFAAFVEPCDLESYDYFTLPEKKPWGVLIRRNSPLVKDRFRVEDLRSMRLAVPDSPLFKNKLSGWIHDNQRALPIGMTYTTLESLYPLVRSDCILLLALEPGDLPDDLVFVPLFPRLESGVCITWNKYRLFSTPEQKFMDLFSVP</sequence>
<reference evidence="1" key="1">
    <citation type="submission" date="2019-04" db="EMBL/GenBank/DDBJ databases">
        <title>Microbes associate with the intestines of laboratory mice.</title>
        <authorList>
            <person name="Navarre W."/>
            <person name="Wong E."/>
            <person name="Huang K."/>
            <person name="Tropini C."/>
            <person name="Ng K."/>
            <person name="Yu B."/>
        </authorList>
    </citation>
    <scope>NUCLEOTIDE SEQUENCE</scope>
    <source>
        <strain evidence="1">NM09_H32</strain>
    </source>
</reference>
<accession>A0AC61R584</accession>
<name>A0AC61R584_9FIRM</name>